<feature type="domain" description="WxL" evidence="3">
    <location>
        <begin position="26"/>
        <end position="257"/>
    </location>
</feature>
<dbReference type="InterPro" id="IPR027994">
    <property type="entry name" value="WxL_dom"/>
</dbReference>
<evidence type="ECO:0000313" key="5">
    <source>
        <dbReference type="Proteomes" id="UP000004846"/>
    </source>
</evidence>
<name>A0A125W541_ENTFL</name>
<evidence type="ECO:0000256" key="2">
    <source>
        <dbReference type="SAM" id="SignalP"/>
    </source>
</evidence>
<dbReference type="HOGENOM" id="CLU_067278_1_0_9"/>
<sequence>MKKMTIASSLILATIAVGTLPVQAEEVANRDTDAIVKFKAPDEKDPNSKNPVVDPEDKDGKDPVTPIDPVNPDKPVDEGSTGPLTLDYASSLNFGENIISTKDEIYFASAQVLKDKNNVEKTGPLFAQITDNRGTLEGWTLSAKQNSAFTSATKGQTLEGTEIVFQNASAVTAGQSAAPTSLASVTFGTVGESHNVMVAATDQGAGKWSYLYGNASSIAEVDGRQVMKDVQLKVPGKSVKLNDAYKTTITWTLANTPV</sequence>
<dbReference type="RefSeq" id="WP_002362542.1">
    <property type="nucleotide sequence ID" value="NZ_GL454457.1"/>
</dbReference>
<evidence type="ECO:0000313" key="4">
    <source>
        <dbReference type="EMBL" id="EFM82622.1"/>
    </source>
</evidence>
<organism evidence="4 5">
    <name type="scientific">Enterococcus faecalis TX4248</name>
    <dbReference type="NCBI Taxonomy" id="749495"/>
    <lineage>
        <taxon>Bacteria</taxon>
        <taxon>Bacillati</taxon>
        <taxon>Bacillota</taxon>
        <taxon>Bacilli</taxon>
        <taxon>Lactobacillales</taxon>
        <taxon>Enterococcaceae</taxon>
        <taxon>Enterococcus</taxon>
    </lineage>
</organism>
<feature type="signal peptide" evidence="2">
    <location>
        <begin position="1"/>
        <end position="24"/>
    </location>
</feature>
<evidence type="ECO:0000256" key="1">
    <source>
        <dbReference type="SAM" id="MobiDB-lite"/>
    </source>
</evidence>
<dbReference type="AlphaFoldDB" id="A0A125W541"/>
<feature type="chain" id="PRO_5007181531" description="WxL domain-containing protein" evidence="2">
    <location>
        <begin position="25"/>
        <end position="258"/>
    </location>
</feature>
<reference evidence="4 5" key="1">
    <citation type="submission" date="2010-07" db="EMBL/GenBank/DDBJ databases">
        <authorList>
            <person name="Sid Ahmed O."/>
        </authorList>
    </citation>
    <scope>NUCLEOTIDE SEQUENCE [LARGE SCALE GENOMIC DNA]</scope>
    <source>
        <strain evidence="4 5">TX4248</strain>
    </source>
</reference>
<protein>
    <recommendedName>
        <fullName evidence="3">WxL domain-containing protein</fullName>
    </recommendedName>
</protein>
<comment type="caution">
    <text evidence="4">The sequence shown here is derived from an EMBL/GenBank/DDBJ whole genome shotgun (WGS) entry which is preliminary data.</text>
</comment>
<accession>A0A125W541</accession>
<dbReference type="Proteomes" id="UP000004846">
    <property type="component" value="Unassembled WGS sequence"/>
</dbReference>
<dbReference type="EMBL" id="AEBR01000057">
    <property type="protein sequence ID" value="EFM82622.1"/>
    <property type="molecule type" value="Genomic_DNA"/>
</dbReference>
<gene>
    <name evidence="4" type="ORF">HMPREF9498_01751</name>
</gene>
<keyword evidence="2" id="KW-0732">Signal</keyword>
<evidence type="ECO:0000259" key="3">
    <source>
        <dbReference type="Pfam" id="PF13731"/>
    </source>
</evidence>
<dbReference type="Pfam" id="PF13731">
    <property type="entry name" value="WxL"/>
    <property type="match status" value="1"/>
</dbReference>
<feature type="region of interest" description="Disordered" evidence="1">
    <location>
        <begin position="31"/>
        <end position="82"/>
    </location>
</feature>
<feature type="compositionally biased region" description="Basic and acidic residues" evidence="1">
    <location>
        <begin position="31"/>
        <end position="47"/>
    </location>
</feature>
<proteinExistence type="predicted"/>